<keyword evidence="3 6" id="KW-0732">Signal</keyword>
<dbReference type="InterPro" id="IPR033985">
    <property type="entry name" value="SusD-like_N"/>
</dbReference>
<sequence>MKIKIIYILMTLSVLTTSCESAFDYQADGLLTYDEIFSDFTLTGKYYTTCYSYMPGLSTGGGGSTFLASYTDEAQDAQDVIPGNSTLSYYEGDMNSNNNLLKSSLYNDMWEGIRSCNIFLANVDNVPYFNVESYRGQWKAEVYLLRAYYYLQLIKRYGPMPIYTDPLEIDYDYSNMERPTFYDNVQQILDDCNSALAQPELLFRVVSGVQDKEMTRGVAYAIKSEAMLFAASPLWNDGNNFWEEALAETKEAMENLENAGFGLYNPGSTANNNLYSKYQEYFLTGSEGVENPTIEVETIKGNSRMTLWANYGIPFKQDVLRAGMSPSQELVDAYETIDGKPILNPEMPYLDSEHLQPNYNTDNTLYDPENPYENRDPRLFSSIICNGNYNNLSNNSDQVETFVGGNSGISTTSNQYTRTGYYLRKWVNYESKDNYNVDGYWSDYRMAEIYLNFAEANFYARGAVTSEALAAVNLIRSRAGMPDIPASISTKDFELKLRNERRIELAFEGKRYYDLRRWEIQSDYEGVVTGMKITKNGEELDYDRIVVQKRDVTAQRYLLWPIPLTEQNKFNAIGVEFQNFGW</sequence>
<evidence type="ECO:0000256" key="5">
    <source>
        <dbReference type="ARBA" id="ARBA00023237"/>
    </source>
</evidence>
<feature type="chain" id="PRO_5047341094" evidence="6">
    <location>
        <begin position="23"/>
        <end position="582"/>
    </location>
</feature>
<evidence type="ECO:0000256" key="1">
    <source>
        <dbReference type="ARBA" id="ARBA00004442"/>
    </source>
</evidence>
<comment type="caution">
    <text evidence="9">The sequence shown here is derived from an EMBL/GenBank/DDBJ whole genome shotgun (WGS) entry which is preliminary data.</text>
</comment>
<dbReference type="InterPro" id="IPR012944">
    <property type="entry name" value="SusD_RagB_dom"/>
</dbReference>
<dbReference type="SUPFAM" id="SSF48452">
    <property type="entry name" value="TPR-like"/>
    <property type="match status" value="1"/>
</dbReference>
<evidence type="ECO:0000259" key="7">
    <source>
        <dbReference type="Pfam" id="PF07980"/>
    </source>
</evidence>
<proteinExistence type="inferred from homology"/>
<keyword evidence="5" id="KW-0998">Cell outer membrane</keyword>
<dbReference type="Gene3D" id="1.25.40.390">
    <property type="match status" value="1"/>
</dbReference>
<gene>
    <name evidence="9" type="ORF">ACFFVB_16240</name>
</gene>
<dbReference type="Pfam" id="PF07980">
    <property type="entry name" value="SusD_RagB"/>
    <property type="match status" value="1"/>
</dbReference>
<name>A0ABV5F5A7_9FLAO</name>
<dbReference type="RefSeq" id="WP_382384279.1">
    <property type="nucleotide sequence ID" value="NZ_JBHMEZ010000028.1"/>
</dbReference>
<evidence type="ECO:0000256" key="3">
    <source>
        <dbReference type="ARBA" id="ARBA00022729"/>
    </source>
</evidence>
<evidence type="ECO:0000313" key="10">
    <source>
        <dbReference type="Proteomes" id="UP001589605"/>
    </source>
</evidence>
<dbReference type="EMBL" id="JBHMEZ010000028">
    <property type="protein sequence ID" value="MFB9054639.1"/>
    <property type="molecule type" value="Genomic_DNA"/>
</dbReference>
<comment type="similarity">
    <text evidence="2">Belongs to the SusD family.</text>
</comment>
<reference evidence="9 10" key="1">
    <citation type="submission" date="2024-09" db="EMBL/GenBank/DDBJ databases">
        <authorList>
            <person name="Sun Q."/>
            <person name="Mori K."/>
        </authorList>
    </citation>
    <scope>NUCLEOTIDE SEQUENCE [LARGE SCALE GENOMIC DNA]</scope>
    <source>
        <strain evidence="9 10">CECT 8286</strain>
    </source>
</reference>
<evidence type="ECO:0000256" key="2">
    <source>
        <dbReference type="ARBA" id="ARBA00006275"/>
    </source>
</evidence>
<dbReference type="Proteomes" id="UP001589605">
    <property type="component" value="Unassembled WGS sequence"/>
</dbReference>
<accession>A0ABV5F5A7</accession>
<evidence type="ECO:0000256" key="6">
    <source>
        <dbReference type="SAM" id="SignalP"/>
    </source>
</evidence>
<comment type="subcellular location">
    <subcellularLocation>
        <location evidence="1">Cell outer membrane</location>
    </subcellularLocation>
</comment>
<organism evidence="9 10">
    <name type="scientific">Formosa undariae</name>
    <dbReference type="NCBI Taxonomy" id="1325436"/>
    <lineage>
        <taxon>Bacteria</taxon>
        <taxon>Pseudomonadati</taxon>
        <taxon>Bacteroidota</taxon>
        <taxon>Flavobacteriia</taxon>
        <taxon>Flavobacteriales</taxon>
        <taxon>Flavobacteriaceae</taxon>
        <taxon>Formosa</taxon>
    </lineage>
</organism>
<feature type="domain" description="SusD-like N-terminal" evidence="8">
    <location>
        <begin position="86"/>
        <end position="196"/>
    </location>
</feature>
<evidence type="ECO:0000259" key="8">
    <source>
        <dbReference type="Pfam" id="PF14322"/>
    </source>
</evidence>
<dbReference type="Pfam" id="PF14322">
    <property type="entry name" value="SusD-like_3"/>
    <property type="match status" value="1"/>
</dbReference>
<evidence type="ECO:0000256" key="4">
    <source>
        <dbReference type="ARBA" id="ARBA00023136"/>
    </source>
</evidence>
<feature type="domain" description="RagB/SusD" evidence="7">
    <location>
        <begin position="322"/>
        <end position="582"/>
    </location>
</feature>
<evidence type="ECO:0000313" key="9">
    <source>
        <dbReference type="EMBL" id="MFB9054639.1"/>
    </source>
</evidence>
<keyword evidence="4" id="KW-0472">Membrane</keyword>
<keyword evidence="10" id="KW-1185">Reference proteome</keyword>
<feature type="signal peptide" evidence="6">
    <location>
        <begin position="1"/>
        <end position="22"/>
    </location>
</feature>
<dbReference type="PROSITE" id="PS51257">
    <property type="entry name" value="PROKAR_LIPOPROTEIN"/>
    <property type="match status" value="1"/>
</dbReference>
<protein>
    <submittedName>
        <fullName evidence="9">RagB/SusD family nutrient uptake outer membrane protein</fullName>
    </submittedName>
</protein>
<dbReference type="InterPro" id="IPR011990">
    <property type="entry name" value="TPR-like_helical_dom_sf"/>
</dbReference>